<sequence>MFEAAPPAMVNNTKTKWFYGVDSIRFVLAFIVMLSHFDNVYATALKHSAHSIFRDAGYFLANAFDGTSAVIAFFIISGFVIHYPNKNGIPNLTEFWIRRFLRILIPLAVILIIGTQFNHPENAVVWSLFCELIYYGLYPFMAKIKLSWKNKFIVSYIIAALVIGTLCFHDVVAFVKQTDTNYHGYYWQLGGWLTWIVGLPCWLLGVLIAEHIDDLKQASFKSVMIYRVIVFLISCFCCIGKFHLHLSYILSMNIFALLIYKWLQTEIVYFKTHPSNTTLEKMGKFSYSLYLCHPLLYVILRLFFIYNTFTYPLFLLLAVAISYGFYLAVERPGHRLARKLNHKYNTTLN</sequence>
<dbReference type="InterPro" id="IPR050879">
    <property type="entry name" value="Acyltransferase_3"/>
</dbReference>
<evidence type="ECO:0000259" key="2">
    <source>
        <dbReference type="Pfam" id="PF01757"/>
    </source>
</evidence>
<feature type="transmembrane region" description="Helical" evidence="1">
    <location>
        <begin position="153"/>
        <end position="172"/>
    </location>
</feature>
<gene>
    <name evidence="3" type="ORF">FHS11_003535</name>
</gene>
<dbReference type="RefSeq" id="WP_096355552.1">
    <property type="nucleotide sequence ID" value="NZ_AP017313.1"/>
</dbReference>
<feature type="transmembrane region" description="Helical" evidence="1">
    <location>
        <begin position="224"/>
        <end position="242"/>
    </location>
</feature>
<dbReference type="GO" id="GO:0000271">
    <property type="term" value="P:polysaccharide biosynthetic process"/>
    <property type="evidence" value="ECO:0007669"/>
    <property type="project" value="TreeGrafter"/>
</dbReference>
<feature type="domain" description="Acyltransferase 3" evidence="2">
    <location>
        <begin position="19"/>
        <end position="326"/>
    </location>
</feature>
<dbReference type="AlphaFoldDB" id="A0A839SKW9"/>
<keyword evidence="1" id="KW-1133">Transmembrane helix</keyword>
<dbReference type="InterPro" id="IPR002656">
    <property type="entry name" value="Acyl_transf_3_dom"/>
</dbReference>
<feature type="transmembrane region" description="Helical" evidence="1">
    <location>
        <begin position="17"/>
        <end position="37"/>
    </location>
</feature>
<evidence type="ECO:0000313" key="4">
    <source>
        <dbReference type="Proteomes" id="UP000539265"/>
    </source>
</evidence>
<keyword evidence="1" id="KW-0472">Membrane</keyword>
<accession>A0A839SKW9</accession>
<feature type="transmembrane region" description="Helical" evidence="1">
    <location>
        <begin position="123"/>
        <end position="141"/>
    </location>
</feature>
<feature type="transmembrane region" description="Helical" evidence="1">
    <location>
        <begin position="285"/>
        <end position="305"/>
    </location>
</feature>
<dbReference type="PANTHER" id="PTHR23028:SF53">
    <property type="entry name" value="ACYL_TRANSF_3 DOMAIN-CONTAINING PROTEIN"/>
    <property type="match status" value="1"/>
</dbReference>
<evidence type="ECO:0000256" key="1">
    <source>
        <dbReference type="SAM" id="Phobius"/>
    </source>
</evidence>
<comment type="caution">
    <text evidence="3">The sequence shown here is derived from an EMBL/GenBank/DDBJ whole genome shotgun (WGS) entry which is preliminary data.</text>
</comment>
<keyword evidence="1" id="KW-0812">Transmembrane</keyword>
<dbReference type="Proteomes" id="UP000539265">
    <property type="component" value="Unassembled WGS sequence"/>
</dbReference>
<reference evidence="3" key="1">
    <citation type="submission" date="2020-08" db="EMBL/GenBank/DDBJ databases">
        <title>Genomic Encyclopedia of Type Strains, Phase III (KMG-III): the genomes of soil and plant-associated and newly described type strains.</title>
        <authorList>
            <person name="Whitman W."/>
        </authorList>
    </citation>
    <scope>NUCLEOTIDE SEQUENCE [LARGE SCALE GENOMIC DNA]</scope>
    <source>
        <strain evidence="3">CECT 8628</strain>
    </source>
</reference>
<organism evidence="3 4">
    <name type="scientific">Mucilaginibacter gotjawali</name>
    <dbReference type="NCBI Taxonomy" id="1550579"/>
    <lineage>
        <taxon>Bacteria</taxon>
        <taxon>Pseudomonadati</taxon>
        <taxon>Bacteroidota</taxon>
        <taxon>Sphingobacteriia</taxon>
        <taxon>Sphingobacteriales</taxon>
        <taxon>Sphingobacteriaceae</taxon>
        <taxon>Mucilaginibacter</taxon>
    </lineage>
</organism>
<dbReference type="EMBL" id="JACHWX010000011">
    <property type="protein sequence ID" value="MBB3057107.1"/>
    <property type="molecule type" value="Genomic_DNA"/>
</dbReference>
<dbReference type="PANTHER" id="PTHR23028">
    <property type="entry name" value="ACETYLTRANSFERASE"/>
    <property type="match status" value="1"/>
</dbReference>
<dbReference type="GO" id="GO:0016020">
    <property type="term" value="C:membrane"/>
    <property type="evidence" value="ECO:0007669"/>
    <property type="project" value="TreeGrafter"/>
</dbReference>
<keyword evidence="4" id="KW-1185">Reference proteome</keyword>
<evidence type="ECO:0000313" key="3">
    <source>
        <dbReference type="EMBL" id="MBB3057107.1"/>
    </source>
</evidence>
<protein>
    <submittedName>
        <fullName evidence="3">Peptidoglycan/LPS O-acetylase OafA/YrhL</fullName>
    </submittedName>
</protein>
<proteinExistence type="predicted"/>
<feature type="transmembrane region" description="Helical" evidence="1">
    <location>
        <begin position="192"/>
        <end position="212"/>
    </location>
</feature>
<name>A0A839SKW9_9SPHI</name>
<feature type="transmembrane region" description="Helical" evidence="1">
    <location>
        <begin position="100"/>
        <end position="117"/>
    </location>
</feature>
<dbReference type="OrthoDB" id="9767863at2"/>
<feature type="transmembrane region" description="Helical" evidence="1">
    <location>
        <begin position="311"/>
        <end position="329"/>
    </location>
</feature>
<feature type="transmembrane region" description="Helical" evidence="1">
    <location>
        <begin position="57"/>
        <end position="80"/>
    </location>
</feature>
<dbReference type="GO" id="GO:0016747">
    <property type="term" value="F:acyltransferase activity, transferring groups other than amino-acyl groups"/>
    <property type="evidence" value="ECO:0007669"/>
    <property type="project" value="InterPro"/>
</dbReference>
<dbReference type="Pfam" id="PF01757">
    <property type="entry name" value="Acyl_transf_3"/>
    <property type="match status" value="1"/>
</dbReference>